<evidence type="ECO:0000256" key="9">
    <source>
        <dbReference type="ARBA" id="ARBA00023180"/>
    </source>
</evidence>
<proteinExistence type="predicted"/>
<reference evidence="15" key="3">
    <citation type="submission" date="2025-09" db="UniProtKB">
        <authorList>
            <consortium name="Ensembl"/>
        </authorList>
    </citation>
    <scope>IDENTIFICATION</scope>
</reference>
<accession>H3BIR5</accession>
<protein>
    <recommendedName>
        <fullName evidence="10">von Willebrand factor A domain-containing protein 1</fullName>
    </recommendedName>
</protein>
<dbReference type="FunFam" id="2.60.40.10:FF:000638">
    <property type="entry name" value="von Willebrand factor A domain-containing 1"/>
    <property type="match status" value="1"/>
</dbReference>
<dbReference type="InterPro" id="IPR036116">
    <property type="entry name" value="FN3_sf"/>
</dbReference>
<dbReference type="SUPFAM" id="SSF53300">
    <property type="entry name" value="vWA-like"/>
    <property type="match status" value="1"/>
</dbReference>
<dbReference type="GO" id="GO:0007409">
    <property type="term" value="P:axonogenesis"/>
    <property type="evidence" value="ECO:0007669"/>
    <property type="project" value="Ensembl"/>
</dbReference>
<keyword evidence="3" id="KW-0272">Extracellular matrix</keyword>
<comment type="function">
    <text evidence="11">Promotes matrix assembly. Involved in the organization of skeletal muscles and in the formation of neuromuscular junctions.</text>
</comment>
<evidence type="ECO:0000313" key="16">
    <source>
        <dbReference type="Proteomes" id="UP000008672"/>
    </source>
</evidence>
<evidence type="ECO:0000256" key="3">
    <source>
        <dbReference type="ARBA" id="ARBA00022530"/>
    </source>
</evidence>
<keyword evidence="7" id="KW-0084">Basement membrane</keyword>
<dbReference type="GO" id="GO:0051124">
    <property type="term" value="P:synaptic assembly at neuromuscular junction"/>
    <property type="evidence" value="ECO:0007669"/>
    <property type="project" value="Ensembl"/>
</dbReference>
<evidence type="ECO:0000256" key="2">
    <source>
        <dbReference type="ARBA" id="ARBA00022525"/>
    </source>
</evidence>
<feature type="domain" description="Fibronectin type-III" evidence="14">
    <location>
        <begin position="303"/>
        <end position="399"/>
    </location>
</feature>
<dbReference type="GO" id="GO:0014032">
    <property type="term" value="P:neural crest cell development"/>
    <property type="evidence" value="ECO:0007669"/>
    <property type="project" value="Ensembl"/>
</dbReference>
<dbReference type="HOGENOM" id="CLU_042926_0_0_1"/>
<evidence type="ECO:0000256" key="8">
    <source>
        <dbReference type="ARBA" id="ARBA00023157"/>
    </source>
</evidence>
<evidence type="ECO:0000259" key="13">
    <source>
        <dbReference type="PROSITE" id="PS50234"/>
    </source>
</evidence>
<dbReference type="GeneTree" id="ENSGT00940000160734"/>
<keyword evidence="5" id="KW-0732">Signal</keyword>
<dbReference type="InterPro" id="IPR013783">
    <property type="entry name" value="Ig-like_fold"/>
</dbReference>
<dbReference type="PROSITE" id="PS50853">
    <property type="entry name" value="FN3"/>
    <property type="match status" value="2"/>
</dbReference>
<dbReference type="GO" id="GO:0061035">
    <property type="term" value="P:regulation of cartilage development"/>
    <property type="evidence" value="ECO:0007669"/>
    <property type="project" value="Ensembl"/>
</dbReference>
<dbReference type="Ensembl" id="ENSLACT00000021927.1">
    <property type="protein sequence ID" value="ENSLACP00000021786.1"/>
    <property type="gene ID" value="ENSLACG00000019146.1"/>
</dbReference>
<dbReference type="InterPro" id="IPR002035">
    <property type="entry name" value="VWF_A"/>
</dbReference>
<dbReference type="PROSITE" id="PS50234">
    <property type="entry name" value="VWFA"/>
    <property type="match status" value="1"/>
</dbReference>
<keyword evidence="6" id="KW-0677">Repeat</keyword>
<keyword evidence="9" id="KW-0325">Glycoprotein</keyword>
<keyword evidence="4" id="KW-0597">Phosphoprotein</keyword>
<dbReference type="Gene3D" id="3.40.50.410">
    <property type="entry name" value="von Willebrand factor, type A domain"/>
    <property type="match status" value="1"/>
</dbReference>
<evidence type="ECO:0000256" key="1">
    <source>
        <dbReference type="ARBA" id="ARBA00004302"/>
    </source>
</evidence>
<dbReference type="PANTHER" id="PTHR24020">
    <property type="entry name" value="COLLAGEN ALPHA"/>
    <property type="match status" value="1"/>
</dbReference>
<dbReference type="Gene3D" id="2.60.40.10">
    <property type="entry name" value="Immunoglobulins"/>
    <property type="match status" value="3"/>
</dbReference>
<evidence type="ECO:0000256" key="4">
    <source>
        <dbReference type="ARBA" id="ARBA00022553"/>
    </source>
</evidence>
<dbReference type="Proteomes" id="UP000008672">
    <property type="component" value="Unassembled WGS sequence"/>
</dbReference>
<evidence type="ECO:0000256" key="6">
    <source>
        <dbReference type="ARBA" id="ARBA00022737"/>
    </source>
</evidence>
<dbReference type="CDD" id="cd01472">
    <property type="entry name" value="vWA_collagen"/>
    <property type="match status" value="1"/>
</dbReference>
<dbReference type="InterPro" id="IPR003961">
    <property type="entry name" value="FN3_dom"/>
</dbReference>
<organism evidence="15 16">
    <name type="scientific">Latimeria chalumnae</name>
    <name type="common">Coelacanth</name>
    <dbReference type="NCBI Taxonomy" id="7897"/>
    <lineage>
        <taxon>Eukaryota</taxon>
        <taxon>Metazoa</taxon>
        <taxon>Chordata</taxon>
        <taxon>Craniata</taxon>
        <taxon>Vertebrata</taxon>
        <taxon>Euteleostomi</taxon>
        <taxon>Coelacanthiformes</taxon>
        <taxon>Coelacanthidae</taxon>
        <taxon>Latimeria</taxon>
    </lineage>
</organism>
<keyword evidence="8" id="KW-1015">Disulfide bond</keyword>
<comment type="subunit">
    <text evidence="12">Homodimer or homomultimer; disulfide-linked. Interacts with HSPG2.</text>
</comment>
<feature type="domain" description="VWFA" evidence="13">
    <location>
        <begin position="29"/>
        <end position="204"/>
    </location>
</feature>
<dbReference type="Pfam" id="PF00041">
    <property type="entry name" value="fn3"/>
    <property type="match status" value="3"/>
</dbReference>
<dbReference type="Pfam" id="PF00092">
    <property type="entry name" value="VWA"/>
    <property type="match status" value="1"/>
</dbReference>
<dbReference type="SUPFAM" id="SSF49265">
    <property type="entry name" value="Fibronectin type III"/>
    <property type="match status" value="2"/>
</dbReference>
<evidence type="ECO:0000256" key="11">
    <source>
        <dbReference type="ARBA" id="ARBA00046169"/>
    </source>
</evidence>
<dbReference type="Bgee" id="ENSLACG00000019146">
    <property type="expression patterns" value="Expressed in post-anal tail muscle and 6 other cell types or tissues"/>
</dbReference>
<evidence type="ECO:0000259" key="14">
    <source>
        <dbReference type="PROSITE" id="PS50853"/>
    </source>
</evidence>
<keyword evidence="2" id="KW-0964">Secreted</keyword>
<dbReference type="CDD" id="cd00063">
    <property type="entry name" value="FN3"/>
    <property type="match status" value="3"/>
</dbReference>
<dbReference type="STRING" id="7897.ENSLACP00000021786"/>
<dbReference type="PRINTS" id="PR00453">
    <property type="entry name" value="VWFADOMAIN"/>
</dbReference>
<evidence type="ECO:0000256" key="10">
    <source>
        <dbReference type="ARBA" id="ARBA00029542"/>
    </source>
</evidence>
<dbReference type="FunFam" id="3.40.50.410:FF:000046">
    <property type="entry name" value="von Willebrand factor A domain-containing protein 1"/>
    <property type="match status" value="1"/>
</dbReference>
<dbReference type="InParanoid" id="H3BIR5"/>
<evidence type="ECO:0000256" key="12">
    <source>
        <dbReference type="ARBA" id="ARBA00063852"/>
    </source>
</evidence>
<dbReference type="GO" id="GO:0005604">
    <property type="term" value="C:basement membrane"/>
    <property type="evidence" value="ECO:0007669"/>
    <property type="project" value="UniProtKB-SubCell"/>
</dbReference>
<dbReference type="OMA" id="WMLMCLL"/>
<dbReference type="InterPro" id="IPR050525">
    <property type="entry name" value="ECM_Assembly_Org"/>
</dbReference>
<evidence type="ECO:0000256" key="5">
    <source>
        <dbReference type="ARBA" id="ARBA00022729"/>
    </source>
</evidence>
<name>H3BIR5_LATCH</name>
<dbReference type="InterPro" id="IPR036465">
    <property type="entry name" value="vWFA_dom_sf"/>
</dbReference>
<dbReference type="FunCoup" id="H3BIR5">
    <property type="interactions" value="216"/>
</dbReference>
<dbReference type="AlphaFoldDB" id="H3BIR5"/>
<reference evidence="15" key="2">
    <citation type="submission" date="2025-08" db="UniProtKB">
        <authorList>
            <consortium name="Ensembl"/>
        </authorList>
    </citation>
    <scope>IDENTIFICATION</scope>
</reference>
<reference evidence="16" key="1">
    <citation type="submission" date="2011-08" db="EMBL/GenBank/DDBJ databases">
        <title>The draft genome of Latimeria chalumnae.</title>
        <authorList>
            <person name="Di Palma F."/>
            <person name="Alfoldi J."/>
            <person name="Johnson J."/>
            <person name="Berlin A."/>
            <person name="Gnerre S."/>
            <person name="Jaffe D."/>
            <person name="MacCallum I."/>
            <person name="Young S."/>
            <person name="Walker B.J."/>
            <person name="Lander E."/>
            <person name="Lindblad-Toh K."/>
        </authorList>
    </citation>
    <scope>NUCLEOTIDE SEQUENCE [LARGE SCALE GENOMIC DNA]</scope>
    <source>
        <strain evidence="16">Wild caught</strain>
    </source>
</reference>
<dbReference type="PANTHER" id="PTHR24020:SF77">
    <property type="entry name" value="VON WILLEBRAND FACTOR A DOMAIN-CONTAINING PROTEIN 1"/>
    <property type="match status" value="1"/>
</dbReference>
<dbReference type="FunFam" id="2.60.40.10:FF:001442">
    <property type="entry name" value="von Willebrand factor A domain containing 1"/>
    <property type="match status" value="1"/>
</dbReference>
<dbReference type="eggNOG" id="KOG3544">
    <property type="taxonomic scope" value="Eukaryota"/>
</dbReference>
<dbReference type="SMART" id="SM00060">
    <property type="entry name" value="FN3"/>
    <property type="match status" value="3"/>
</dbReference>
<comment type="subcellular location">
    <subcellularLocation>
        <location evidence="1">Secreted</location>
        <location evidence="1">Extracellular space</location>
        <location evidence="1">Extracellular matrix</location>
        <location evidence="1">Basement membrane</location>
    </subcellularLocation>
</comment>
<gene>
    <name evidence="15" type="primary">VWA1</name>
</gene>
<dbReference type="SMART" id="SM00327">
    <property type="entry name" value="VWA"/>
    <property type="match status" value="1"/>
</dbReference>
<evidence type="ECO:0000256" key="7">
    <source>
        <dbReference type="ARBA" id="ARBA00022869"/>
    </source>
</evidence>
<dbReference type="EMBL" id="AFYH01000937">
    <property type="status" value="NOT_ANNOTATED_CDS"/>
    <property type="molecule type" value="Genomic_DNA"/>
</dbReference>
<feature type="domain" description="Fibronectin type-III" evidence="14">
    <location>
        <begin position="209"/>
        <end position="302"/>
    </location>
</feature>
<evidence type="ECO:0000313" key="15">
    <source>
        <dbReference type="Ensembl" id="ENSLACP00000021786.1"/>
    </source>
</evidence>
<keyword evidence="16" id="KW-1185">Reference proteome</keyword>
<dbReference type="GO" id="GO:1902026">
    <property type="term" value="P:regulation of cartilage condensation"/>
    <property type="evidence" value="ECO:0007669"/>
    <property type="project" value="Ensembl"/>
</dbReference>
<sequence>FVTHLSPFCVFFPMFAPGTEEFVPDCEGDVLFLTDSSGSVSYYEFSKVKEFVGKLMKPFTFGPNDVQTSVVHISTNPVMEFPFNQHTSSATLQQAIRGMQQIMGDTNTGKALRYAKDMVFTDRAGSRANVPKVLVWVTDGMSTDDISQPMQLLKDMGVTVFIVSTGRGNLLELTAAASQPPESHVHFVDVDDFSIITKELRDAIIEVIRAERLKAVDITSTSFRLQWPRLLSQDTEHYRVEYNPVNSPGRKQMRIVKGDATEVLVSPLTPGTTYDVTLIPETNLRPIKSQSVRVTTLTEPPPEPQQQQHRGRLISESKPESFRVTWLPTPDSVLEYQVLYGVLPSGAARSVSVSGTQNNTVLSNLVPNTTYLVTVSAVYKSGKEKALSAKACTQEVNSKVRNLRLKEISPDSLKASWDSAEGNVLGYRVRRRRQVGPSLAISVAPEVQNVLLTHLPPGTVNKICVKAVYKSMMGKALCRTARSQPASSPRGYQLNNTTCGKGQNCFKKRIL</sequence>